<evidence type="ECO:0000313" key="5">
    <source>
        <dbReference type="Proteomes" id="UP001299220"/>
    </source>
</evidence>
<dbReference type="Pfam" id="PF02952">
    <property type="entry name" value="Fucose_iso_C"/>
    <property type="match status" value="1"/>
</dbReference>
<dbReference type="PANTHER" id="PTHR36120">
    <property type="entry name" value="FUCOSE ISOMERASE"/>
    <property type="match status" value="1"/>
</dbReference>
<organism evidence="4 5">
    <name type="scientific">Anaeromassilibacillus senegalensis</name>
    <dbReference type="NCBI Taxonomy" id="1673717"/>
    <lineage>
        <taxon>Bacteria</taxon>
        <taxon>Bacillati</taxon>
        <taxon>Bacillota</taxon>
        <taxon>Clostridia</taxon>
        <taxon>Eubacteriales</taxon>
        <taxon>Acutalibacteraceae</taxon>
        <taxon>Anaeromassilibacillus</taxon>
    </lineage>
</organism>
<evidence type="ECO:0000259" key="3">
    <source>
        <dbReference type="Pfam" id="PF02952"/>
    </source>
</evidence>
<evidence type="ECO:0000256" key="1">
    <source>
        <dbReference type="ARBA" id="ARBA00023235"/>
    </source>
</evidence>
<dbReference type="Proteomes" id="UP001299220">
    <property type="component" value="Unassembled WGS sequence"/>
</dbReference>
<name>A0ABS9CQW7_9FIRM</name>
<dbReference type="SUPFAM" id="SSF53743">
    <property type="entry name" value="FucI/AraA N-terminal and middle domains"/>
    <property type="match status" value="1"/>
</dbReference>
<dbReference type="RefSeq" id="WP_235323425.1">
    <property type="nucleotide sequence ID" value="NZ_JAFBIT010000002.1"/>
</dbReference>
<keyword evidence="1 4" id="KW-0413">Isomerase</keyword>
<proteinExistence type="predicted"/>
<sequence>MAMDKIRLGVAPTKRAFLSMEEAKRQKDKFMAVIRSILPDKVEIIDIDDLCENGILFQTDKIPAVVEKFRAANIDALFTPHCDFGEEQCAAGVAAQMKVPTLLWGARDERPNTDVGRGRDTQCGMFACSKVMRRFGVQYSYIWNCETESEDFRNGFDAFIRVVSVIKTVRTLRVAKFGARPVPFMSVMANEAELATKFGITTVPISPTAIAKRADQILADNGEELQNYYNDILARIDTSATQPEQVQRIAAVTLATKQLMLENRCSVGAMECWSATPIIGVPICMTLGELADAGLPISCETDLNGAVTLAILRAITLGDEAEFLADLTIRHPENDNAELLWHCGPFPYSLKDPDSKARLVGGQERWALKKGDITVTRFDDIDGEYYLFGGEGKAVDGPETTGTYVWFEADNWKRWEEKLMFGPYIHHVGGAYGKYKKVLREAARYLGLKFDDASEQGTYSL</sequence>
<keyword evidence="5" id="KW-1185">Reference proteome</keyword>
<feature type="domain" description="L-fucose isomerase C-terminal" evidence="3">
    <location>
        <begin position="369"/>
        <end position="451"/>
    </location>
</feature>
<dbReference type="EMBL" id="JAFBIT010000002">
    <property type="protein sequence ID" value="MCF2652369.1"/>
    <property type="molecule type" value="Genomic_DNA"/>
</dbReference>
<accession>A0ABS9CQW7</accession>
<reference evidence="4 5" key="1">
    <citation type="submission" date="2020-12" db="EMBL/GenBank/DDBJ databases">
        <title>Whole genome sequences of gut porcine anaerobes.</title>
        <authorList>
            <person name="Kubasova T."/>
            <person name="Jahodarova E."/>
            <person name="Rychlik I."/>
        </authorList>
    </citation>
    <scope>NUCLEOTIDE SEQUENCE [LARGE SCALE GENOMIC DNA]</scope>
    <source>
        <strain evidence="4 5">An867</strain>
    </source>
</reference>
<dbReference type="InterPro" id="IPR015888">
    <property type="entry name" value="Fuc_isomerase_C"/>
</dbReference>
<comment type="caution">
    <text evidence="4">The sequence shown here is derived from an EMBL/GenBank/DDBJ whole genome shotgun (WGS) entry which is preliminary data.</text>
</comment>
<protein>
    <submittedName>
        <fullName evidence="4">Fucose isomerase</fullName>
    </submittedName>
</protein>
<keyword evidence="2" id="KW-0119">Carbohydrate metabolism</keyword>
<dbReference type="InterPro" id="IPR009015">
    <property type="entry name" value="Fucose_isomerase_N/cen_sf"/>
</dbReference>
<evidence type="ECO:0000313" key="4">
    <source>
        <dbReference type="EMBL" id="MCF2652369.1"/>
    </source>
</evidence>
<dbReference type="PANTHER" id="PTHR36120:SF1">
    <property type="entry name" value="L-FUCOSE ISOMERASE C-TERMINAL DOMAIN-CONTAINING PROTEIN"/>
    <property type="match status" value="1"/>
</dbReference>
<dbReference type="GO" id="GO:0016853">
    <property type="term" value="F:isomerase activity"/>
    <property type="evidence" value="ECO:0007669"/>
    <property type="project" value="UniProtKB-KW"/>
</dbReference>
<evidence type="ECO:0000256" key="2">
    <source>
        <dbReference type="ARBA" id="ARBA00023277"/>
    </source>
</evidence>
<gene>
    <name evidence="4" type="ORF">JQM67_07125</name>
</gene>